<evidence type="ECO:0008006" key="4">
    <source>
        <dbReference type="Google" id="ProtNLM"/>
    </source>
</evidence>
<reference evidence="2 3" key="1">
    <citation type="journal article" date="2024" name="G3 (Bethesda)">
        <title>Genome assembly of Hibiscus sabdariffa L. provides insights into metabolisms of medicinal natural products.</title>
        <authorList>
            <person name="Kim T."/>
        </authorList>
    </citation>
    <scope>NUCLEOTIDE SEQUENCE [LARGE SCALE GENOMIC DNA]</scope>
    <source>
        <strain evidence="2">TK-2024</strain>
        <tissue evidence="2">Old leaves</tissue>
    </source>
</reference>
<evidence type="ECO:0000256" key="1">
    <source>
        <dbReference type="SAM" id="SignalP"/>
    </source>
</evidence>
<keyword evidence="3" id="KW-1185">Reference proteome</keyword>
<protein>
    <recommendedName>
        <fullName evidence="4">Secreted protein</fullName>
    </recommendedName>
</protein>
<dbReference type="Proteomes" id="UP001396334">
    <property type="component" value="Unassembled WGS sequence"/>
</dbReference>
<keyword evidence="1" id="KW-0732">Signal</keyword>
<organism evidence="2 3">
    <name type="scientific">Hibiscus sabdariffa</name>
    <name type="common">roselle</name>
    <dbReference type="NCBI Taxonomy" id="183260"/>
    <lineage>
        <taxon>Eukaryota</taxon>
        <taxon>Viridiplantae</taxon>
        <taxon>Streptophyta</taxon>
        <taxon>Embryophyta</taxon>
        <taxon>Tracheophyta</taxon>
        <taxon>Spermatophyta</taxon>
        <taxon>Magnoliopsida</taxon>
        <taxon>eudicotyledons</taxon>
        <taxon>Gunneridae</taxon>
        <taxon>Pentapetalae</taxon>
        <taxon>rosids</taxon>
        <taxon>malvids</taxon>
        <taxon>Malvales</taxon>
        <taxon>Malvaceae</taxon>
        <taxon>Malvoideae</taxon>
        <taxon>Hibiscus</taxon>
    </lineage>
</organism>
<proteinExistence type="predicted"/>
<gene>
    <name evidence="2" type="ORF">V6N11_072550</name>
</gene>
<dbReference type="EMBL" id="JBBPBN010000003">
    <property type="protein sequence ID" value="KAK9044235.1"/>
    <property type="molecule type" value="Genomic_DNA"/>
</dbReference>
<sequence>MELLLLFLVFNCLLTSGDFPSRHMVEKEKANGGGPLVRMAYGLLTQWKIKIFATLECSYVVSSHAYVLFRQGLLVQEKRLNGRSPYLGRKRVKPDFHFLKPITV</sequence>
<feature type="chain" id="PRO_5047049229" description="Secreted protein" evidence="1">
    <location>
        <begin position="18"/>
        <end position="104"/>
    </location>
</feature>
<feature type="signal peptide" evidence="1">
    <location>
        <begin position="1"/>
        <end position="17"/>
    </location>
</feature>
<name>A0ABR2U3D7_9ROSI</name>
<accession>A0ABR2U3D7</accession>
<evidence type="ECO:0000313" key="2">
    <source>
        <dbReference type="EMBL" id="KAK9044235.1"/>
    </source>
</evidence>
<comment type="caution">
    <text evidence="2">The sequence shown here is derived from an EMBL/GenBank/DDBJ whole genome shotgun (WGS) entry which is preliminary data.</text>
</comment>
<evidence type="ECO:0000313" key="3">
    <source>
        <dbReference type="Proteomes" id="UP001396334"/>
    </source>
</evidence>